<proteinExistence type="predicted"/>
<dbReference type="Pfam" id="PF19877">
    <property type="entry name" value="DUF6350"/>
    <property type="match status" value="1"/>
</dbReference>
<name>A0A6J7FVK4_9ZZZZ</name>
<feature type="transmembrane region" description="Helical" evidence="1">
    <location>
        <begin position="7"/>
        <end position="36"/>
    </location>
</feature>
<keyword evidence="1" id="KW-0812">Transmembrane</keyword>
<dbReference type="EMBL" id="CAFBMB010000038">
    <property type="protein sequence ID" value="CAB4895929.1"/>
    <property type="molecule type" value="Genomic_DNA"/>
</dbReference>
<feature type="transmembrane region" description="Helical" evidence="1">
    <location>
        <begin position="383"/>
        <end position="401"/>
    </location>
</feature>
<feature type="transmembrane region" description="Helical" evidence="1">
    <location>
        <begin position="85"/>
        <end position="105"/>
    </location>
</feature>
<feature type="transmembrane region" description="Helical" evidence="1">
    <location>
        <begin position="145"/>
        <end position="165"/>
    </location>
</feature>
<protein>
    <submittedName>
        <fullName evidence="2">Unannotated protein</fullName>
    </submittedName>
</protein>
<dbReference type="InterPro" id="IPR045931">
    <property type="entry name" value="DUF6350"/>
</dbReference>
<accession>A0A6J7FVK4</accession>
<feature type="transmembrane region" description="Helical" evidence="1">
    <location>
        <begin position="305"/>
        <end position="325"/>
    </location>
</feature>
<evidence type="ECO:0000256" key="1">
    <source>
        <dbReference type="SAM" id="Phobius"/>
    </source>
</evidence>
<evidence type="ECO:0000313" key="2">
    <source>
        <dbReference type="EMBL" id="CAB4895929.1"/>
    </source>
</evidence>
<feature type="transmembrane region" description="Helical" evidence="1">
    <location>
        <begin position="341"/>
        <end position="363"/>
    </location>
</feature>
<gene>
    <name evidence="2" type="ORF">UFOPK3516_00685</name>
</gene>
<keyword evidence="1" id="KW-0472">Membrane</keyword>
<sequence length="409" mass="43076">MRTTRILAAVLSAFEALVIVVVGLAIPLVPLTIVWVTHLDSGVEWGVYYRAAADIWLLGHGVHFTLTLDPAIASSLNLPGIDAPFLLSLAPAAFAVITFLMAMRLGRRTVEAEIRFVGPLSALVVFAAAALFLGLSSISPGAMPTLWRVFCLPTLIFLVGLLIGARGEIGRSGGRAEKVKVRLTLWTRTLSPQVRAWFHASLVGGASTVATVVAAAGVVTAILCVARFAPIVGLYEGLQTGPGGGAIITLGQMLFLPNIVIWVMSWLSGAGFAVGQGSWVSPSGADIGPLPALPIFGMIPEGQVLGGYIWLIIPVVATIICSRVVRGRLIRFVPRHESSRWLFATAIGMSIVAGVITVTLAWATSGSIGPGRMSHFGPTPWITMVWVVVETLVAAVIGLLTPGRATQSR</sequence>
<feature type="transmembrane region" description="Helical" evidence="1">
    <location>
        <begin position="117"/>
        <end position="139"/>
    </location>
</feature>
<keyword evidence="1" id="KW-1133">Transmembrane helix</keyword>
<dbReference type="AlphaFoldDB" id="A0A6J7FVK4"/>
<feature type="transmembrane region" description="Helical" evidence="1">
    <location>
        <begin position="196"/>
        <end position="223"/>
    </location>
</feature>
<reference evidence="2" key="1">
    <citation type="submission" date="2020-05" db="EMBL/GenBank/DDBJ databases">
        <authorList>
            <person name="Chiriac C."/>
            <person name="Salcher M."/>
            <person name="Ghai R."/>
            <person name="Kavagutti S V."/>
        </authorList>
    </citation>
    <scope>NUCLEOTIDE SEQUENCE</scope>
</reference>
<organism evidence="2">
    <name type="scientific">freshwater metagenome</name>
    <dbReference type="NCBI Taxonomy" id="449393"/>
    <lineage>
        <taxon>unclassified sequences</taxon>
        <taxon>metagenomes</taxon>
        <taxon>ecological metagenomes</taxon>
    </lineage>
</organism>